<keyword evidence="1 2" id="KW-0862">Zinc</keyword>
<feature type="active site" evidence="1">
    <location>
        <position position="342"/>
    </location>
</feature>
<keyword evidence="1 2" id="KW-0482">Metalloprotease</keyword>
<dbReference type="InterPro" id="IPR024079">
    <property type="entry name" value="MetalloPept_cat_dom_sf"/>
</dbReference>
<dbReference type="PRINTS" id="PR00480">
    <property type="entry name" value="ASTACIN"/>
</dbReference>
<dbReference type="EC" id="3.4.24.-" evidence="2"/>
<proteinExistence type="predicted"/>
<feature type="disulfide bond" evidence="1">
    <location>
        <begin position="311"/>
        <end position="333"/>
    </location>
</feature>
<keyword evidence="1 2" id="KW-0645">Protease</keyword>
<feature type="disulfide bond" evidence="1">
    <location>
        <begin position="313"/>
        <end position="314"/>
    </location>
</feature>
<dbReference type="VEuPathDB" id="VectorBase:PPAPM1_009600"/>
<dbReference type="VEuPathDB" id="VectorBase:PPAI008934"/>
<dbReference type="PANTHER" id="PTHR10127">
    <property type="entry name" value="DISCOIDIN, CUB, EGF, LAMININ , AND ZINC METALLOPROTEASE DOMAIN CONTAINING"/>
    <property type="match status" value="1"/>
</dbReference>
<comment type="cofactor">
    <cofactor evidence="1 2">
        <name>Zn(2+)</name>
        <dbReference type="ChEBI" id="CHEBI:29105"/>
    </cofactor>
    <text evidence="1 2">Binds 1 zinc ion per subunit.</text>
</comment>
<keyword evidence="1 2" id="KW-0479">Metal-binding</keyword>
<feature type="binding site" evidence="1">
    <location>
        <position position="341"/>
    </location>
    <ligand>
        <name>Zn(2+)</name>
        <dbReference type="ChEBI" id="CHEBI:29105"/>
        <note>catalytic</note>
    </ligand>
</feature>
<dbReference type="Gene3D" id="3.40.390.10">
    <property type="entry name" value="Collagenase (Catalytic Domain)"/>
    <property type="match status" value="1"/>
</dbReference>
<feature type="binding site" evidence="1">
    <location>
        <position position="345"/>
    </location>
    <ligand>
        <name>Zn(2+)</name>
        <dbReference type="ChEBI" id="CHEBI:29105"/>
        <note>catalytic</note>
    </ligand>
</feature>
<reference evidence="3" key="1">
    <citation type="submission" date="2022-08" db="UniProtKB">
        <authorList>
            <consortium name="EnsemblMetazoa"/>
        </authorList>
    </citation>
    <scope>IDENTIFICATION</scope>
    <source>
        <strain evidence="3">Israel</strain>
    </source>
</reference>
<dbReference type="EMBL" id="AJVK01016134">
    <property type="status" value="NOT_ANNOTATED_CDS"/>
    <property type="molecule type" value="Genomic_DNA"/>
</dbReference>
<dbReference type="EMBL" id="AJVK01016135">
    <property type="status" value="NOT_ANNOTATED_CDS"/>
    <property type="molecule type" value="Genomic_DNA"/>
</dbReference>
<dbReference type="GO" id="GO:0016485">
    <property type="term" value="P:protein processing"/>
    <property type="evidence" value="ECO:0007669"/>
    <property type="project" value="TreeGrafter"/>
</dbReference>
<evidence type="ECO:0000313" key="3">
    <source>
        <dbReference type="EnsemblMetazoa" id="PPAI008934-PA"/>
    </source>
</evidence>
<dbReference type="GO" id="GO:0005615">
    <property type="term" value="C:extracellular space"/>
    <property type="evidence" value="ECO:0007669"/>
    <property type="project" value="TreeGrafter"/>
</dbReference>
<dbReference type="PROSITE" id="PS51864">
    <property type="entry name" value="ASTACIN"/>
    <property type="match status" value="1"/>
</dbReference>
<dbReference type="Proteomes" id="UP000092462">
    <property type="component" value="Unassembled WGS sequence"/>
</dbReference>
<protein>
    <recommendedName>
        <fullName evidence="2">Metalloendopeptidase</fullName>
        <ecNumber evidence="2">3.4.24.-</ecNumber>
    </recommendedName>
</protein>
<name>A0A1B0DKZ0_PHLPP</name>
<evidence type="ECO:0000313" key="4">
    <source>
        <dbReference type="Proteomes" id="UP000092462"/>
    </source>
</evidence>
<dbReference type="SUPFAM" id="SSF55486">
    <property type="entry name" value="Metalloproteases ('zincins'), catalytic domain"/>
    <property type="match status" value="1"/>
</dbReference>
<dbReference type="InterPro" id="IPR006026">
    <property type="entry name" value="Peptidase_Metallo"/>
</dbReference>
<comment type="caution">
    <text evidence="1">Lacks conserved residue(s) required for the propagation of feature annotation.</text>
</comment>
<keyword evidence="1" id="KW-1015">Disulfide bond</keyword>
<dbReference type="GO" id="GO:0008270">
    <property type="term" value="F:zinc ion binding"/>
    <property type="evidence" value="ECO:0007669"/>
    <property type="project" value="UniProtKB-UniRule"/>
</dbReference>
<keyword evidence="1 2" id="KW-0378">Hydrolase</keyword>
<dbReference type="EMBL" id="AJVK01016137">
    <property type="status" value="NOT_ANNOTATED_CDS"/>
    <property type="molecule type" value="Genomic_DNA"/>
</dbReference>
<dbReference type="EMBL" id="AJVK01016138">
    <property type="status" value="NOT_ANNOTATED_CDS"/>
    <property type="molecule type" value="Genomic_DNA"/>
</dbReference>
<dbReference type="SMART" id="SM00235">
    <property type="entry name" value="ZnMc"/>
    <property type="match status" value="1"/>
</dbReference>
<dbReference type="AlphaFoldDB" id="A0A1B0DKZ0"/>
<dbReference type="PANTHER" id="PTHR10127:SF861">
    <property type="entry name" value="DORSAL-VENTRAL PATTERNING PROTEIN TOLLOID-RELATED"/>
    <property type="match status" value="1"/>
</dbReference>
<dbReference type="GO" id="GO:0004222">
    <property type="term" value="F:metalloendopeptidase activity"/>
    <property type="evidence" value="ECO:0007669"/>
    <property type="project" value="UniProtKB-UniRule"/>
</dbReference>
<dbReference type="EMBL" id="AJVK01016136">
    <property type="status" value="NOT_ANNOTATED_CDS"/>
    <property type="molecule type" value="Genomic_DNA"/>
</dbReference>
<dbReference type="Pfam" id="PF01400">
    <property type="entry name" value="Astacin"/>
    <property type="match status" value="1"/>
</dbReference>
<organism evidence="3 4">
    <name type="scientific">Phlebotomus papatasi</name>
    <name type="common">Sandfly</name>
    <dbReference type="NCBI Taxonomy" id="29031"/>
    <lineage>
        <taxon>Eukaryota</taxon>
        <taxon>Metazoa</taxon>
        <taxon>Ecdysozoa</taxon>
        <taxon>Arthropoda</taxon>
        <taxon>Hexapoda</taxon>
        <taxon>Insecta</taxon>
        <taxon>Pterygota</taxon>
        <taxon>Neoptera</taxon>
        <taxon>Endopterygota</taxon>
        <taxon>Diptera</taxon>
        <taxon>Nematocera</taxon>
        <taxon>Psychodoidea</taxon>
        <taxon>Psychodidae</taxon>
        <taxon>Phlebotomus</taxon>
        <taxon>Phlebotomus</taxon>
    </lineage>
</organism>
<evidence type="ECO:0000256" key="2">
    <source>
        <dbReference type="RuleBase" id="RU361183"/>
    </source>
</evidence>
<dbReference type="GO" id="GO:0009953">
    <property type="term" value="P:dorsal/ventral pattern formation"/>
    <property type="evidence" value="ECO:0007669"/>
    <property type="project" value="TreeGrafter"/>
</dbReference>
<feature type="binding site" evidence="1">
    <location>
        <position position="351"/>
    </location>
    <ligand>
        <name>Zn(2+)</name>
        <dbReference type="ChEBI" id="CHEBI:29105"/>
        <note>catalytic</note>
    </ligand>
</feature>
<keyword evidence="4" id="KW-1185">Reference proteome</keyword>
<sequence>MAENVAHRATSDCQYIVTESPATDPKTNDVLDHHIQTVNGPKIKENPFVAPNLDNRPENQAEINATIVHSSSNHSNPLDIFGTPSQTEEEVVKKIDGNVTRHTEYDKIQSNSKDIVNHSGEHIQQRRVTVSPTNSPAVRSTLANRFSNAGGNGGHLDDIETLTANGAIRRRHRKRRQGSVIDDYEARFTRLKKELNRPVITAEDFRRNHHKEEDDLEQIGVMTTTTPLPPEKSDDGLNLYQHHRITRAATAKKERIWDYGVIPYEIDGNFSGAHKALFKQAMRHWENFTCIKFVERSSEHPNFIVFTERPCGCCSFVGRRGNGAQAISIGKNCDKFGIVVHELGHVVGFWHEHTRPDRENHVVIEKSNIMTGQEYNFNKLTEEDVNSLGLPYDYDSIMHYARNTFSKSN</sequence>
<dbReference type="InterPro" id="IPR001506">
    <property type="entry name" value="Peptidase_M12A"/>
</dbReference>
<dbReference type="EnsemblMetazoa" id="PPAI008934-RA">
    <property type="protein sequence ID" value="PPAI008934-PA"/>
    <property type="gene ID" value="PPAI008934"/>
</dbReference>
<evidence type="ECO:0000256" key="1">
    <source>
        <dbReference type="PROSITE-ProRule" id="PRU01211"/>
    </source>
</evidence>
<accession>A0A1B0DKZ0</accession>